<gene>
    <name evidence="1" type="ORF">J2Z62_000214</name>
</gene>
<dbReference type="RefSeq" id="WP_307291603.1">
    <property type="nucleotide sequence ID" value="NZ_JAUSWO010000001.1"/>
</dbReference>
<accession>A0ABU0LYJ5</accession>
<evidence type="ECO:0000313" key="1">
    <source>
        <dbReference type="EMBL" id="MDQ0513776.1"/>
    </source>
</evidence>
<dbReference type="EMBL" id="JAUSWO010000001">
    <property type="protein sequence ID" value="MDQ0513776.1"/>
    <property type="molecule type" value="Genomic_DNA"/>
</dbReference>
<comment type="caution">
    <text evidence="1">The sequence shown here is derived from an EMBL/GenBank/DDBJ whole genome shotgun (WGS) entry which is preliminary data.</text>
</comment>
<reference evidence="1" key="1">
    <citation type="submission" date="2023-07" db="EMBL/GenBank/DDBJ databases">
        <title>Genomic Encyclopedia of Type Strains, Phase IV (KMG-IV): sequencing the most valuable type-strain genomes for metagenomic binning, comparative biology and taxonomic classification.</title>
        <authorList>
            <person name="Goeker M."/>
        </authorList>
    </citation>
    <scope>NUCLEOTIDE SEQUENCE [LARGE SCALE GENOMIC DNA]</scope>
    <source>
        <strain evidence="1">DSM 21204</strain>
    </source>
</reference>
<keyword evidence="2" id="KW-1185">Reference proteome</keyword>
<name>A0ABU0LYJ5_9BACT</name>
<dbReference type="Proteomes" id="UP001240643">
    <property type="component" value="Unassembled WGS sequence"/>
</dbReference>
<organism evidence="1 2">
    <name type="scientific">Mycoplasmoides fastidiosum</name>
    <dbReference type="NCBI Taxonomy" id="92758"/>
    <lineage>
        <taxon>Bacteria</taxon>
        <taxon>Bacillati</taxon>
        <taxon>Mycoplasmatota</taxon>
        <taxon>Mycoplasmoidales</taxon>
        <taxon>Mycoplasmoidaceae</taxon>
        <taxon>Mycoplasmoides</taxon>
    </lineage>
</organism>
<sequence>MINLYYCLDPGVLESLKEDFVRENLNYQVISCESFENLFGSLEQNSLFDAPEAFIINNPIFLTNKWKEMREKDNDSKSNNLQIDRFVRIMQHLKMSNINVLILVYSPSLLTNKSIKGLLDLVDNSDHKKEVLNARTKKAFIDNLIKKNNVKFETNLNNLVYDFFPKDALFIREIFHKIAFLKRKKISMKDLQQLVGNYKEQDFFLLIDWLLSEKKEWIEVFNNKCTNLEDAKFLLNILNYKVEELFAFYFYKKSINNIMKIAELMGRPPYALNSYVKIYNDLGPKLSAKLDKIIVKLFDYNVSIRKNDAISVLELKKTLLSF</sequence>
<evidence type="ECO:0000313" key="2">
    <source>
        <dbReference type="Proteomes" id="UP001240643"/>
    </source>
</evidence>
<evidence type="ECO:0008006" key="3">
    <source>
        <dbReference type="Google" id="ProtNLM"/>
    </source>
</evidence>
<protein>
    <recommendedName>
        <fullName evidence="3">DNA polymerase III subunit delta</fullName>
    </recommendedName>
</protein>
<proteinExistence type="predicted"/>